<comment type="caution">
    <text evidence="2">The sequence shown here is derived from an EMBL/GenBank/DDBJ whole genome shotgun (WGS) entry which is preliminary data.</text>
</comment>
<evidence type="ECO:0000313" key="2">
    <source>
        <dbReference type="EMBL" id="GAA4623261.1"/>
    </source>
</evidence>
<proteinExistence type="predicted"/>
<keyword evidence="3" id="KW-1185">Reference proteome</keyword>
<reference evidence="3" key="1">
    <citation type="journal article" date="2019" name="Int. J. Syst. Evol. Microbiol.">
        <title>The Global Catalogue of Microorganisms (GCM) 10K type strain sequencing project: providing services to taxonomists for standard genome sequencing and annotation.</title>
        <authorList>
            <consortium name="The Broad Institute Genomics Platform"/>
            <consortium name="The Broad Institute Genome Sequencing Center for Infectious Disease"/>
            <person name="Wu L."/>
            <person name="Ma J."/>
        </authorList>
    </citation>
    <scope>NUCLEOTIDE SEQUENCE [LARGE SCALE GENOMIC DNA]</scope>
    <source>
        <strain evidence="3">JCM 17939</strain>
    </source>
</reference>
<organism evidence="2 3">
    <name type="scientific">Actinoallomurus vinaceus</name>
    <dbReference type="NCBI Taxonomy" id="1080074"/>
    <lineage>
        <taxon>Bacteria</taxon>
        <taxon>Bacillati</taxon>
        <taxon>Actinomycetota</taxon>
        <taxon>Actinomycetes</taxon>
        <taxon>Streptosporangiales</taxon>
        <taxon>Thermomonosporaceae</taxon>
        <taxon>Actinoallomurus</taxon>
    </lineage>
</organism>
<evidence type="ECO:0000256" key="1">
    <source>
        <dbReference type="SAM" id="MobiDB-lite"/>
    </source>
</evidence>
<gene>
    <name evidence="2" type="ORF">GCM10023196_018760</name>
</gene>
<evidence type="ECO:0000313" key="3">
    <source>
        <dbReference type="Proteomes" id="UP001501442"/>
    </source>
</evidence>
<dbReference type="EMBL" id="BAABHK010000002">
    <property type="protein sequence ID" value="GAA4623261.1"/>
    <property type="molecule type" value="Genomic_DNA"/>
</dbReference>
<dbReference type="Proteomes" id="UP001501442">
    <property type="component" value="Unassembled WGS sequence"/>
</dbReference>
<accession>A0ABP8U4C6</accession>
<protein>
    <submittedName>
        <fullName evidence="2">Uncharacterized protein</fullName>
    </submittedName>
</protein>
<feature type="region of interest" description="Disordered" evidence="1">
    <location>
        <begin position="43"/>
        <end position="75"/>
    </location>
</feature>
<name>A0ABP8U4C6_9ACTN</name>
<sequence>MAAPPDGVLCRDHPVRGTAGRRRAIAPAGAFRAARVVLPAVRAAGFPPSPRPGGPRPDAQAGPWRSVGGPPSGGLDVAAPDVVGVGGKAHVSSTQQPLGLLYRLLRQPWSGDGTPLSVRRM</sequence>